<dbReference type="KEGG" id="wct:WS74_0014"/>
<dbReference type="KEGG" id="wce:WS08_0015"/>
<dbReference type="GO" id="GO:0016747">
    <property type="term" value="F:acyltransferase activity, transferring groups other than amino-acyl groups"/>
    <property type="evidence" value="ECO:0007669"/>
    <property type="project" value="InterPro"/>
</dbReference>
<evidence type="ECO:0000259" key="3">
    <source>
        <dbReference type="PROSITE" id="PS51186"/>
    </source>
</evidence>
<evidence type="ECO:0000313" key="4">
    <source>
        <dbReference type="EMBL" id="AIM62266.1"/>
    </source>
</evidence>
<dbReference type="Gene3D" id="3.40.630.30">
    <property type="match status" value="1"/>
</dbReference>
<dbReference type="Proteomes" id="UP000029079">
    <property type="component" value="Chromosome"/>
</dbReference>
<reference evidence="4 5" key="1">
    <citation type="journal article" date="2014" name="Genome Announc.">
        <title>Complete Genome Sequences of Fish Pathogenic Weissella ceti Strains WS74 and WS105.</title>
        <authorList>
            <person name="Figueiredo H.C."/>
            <person name="Leal C.A."/>
            <person name="Dorella F.A."/>
            <person name="Carvalho A.F."/>
            <person name="Soares S.C."/>
            <person name="Pereira F.L."/>
            <person name="Azevedo V.A."/>
        </authorList>
    </citation>
    <scope>NUCLEOTIDE SEQUENCE [LARGE SCALE GENOMIC DNA]</scope>
    <source>
        <strain evidence="4 5">WS74</strain>
    </source>
</reference>
<organism evidence="4 5">
    <name type="scientific">Weissella ceti</name>
    <dbReference type="NCBI Taxonomy" id="759620"/>
    <lineage>
        <taxon>Bacteria</taxon>
        <taxon>Bacillati</taxon>
        <taxon>Bacillota</taxon>
        <taxon>Bacilli</taxon>
        <taxon>Lactobacillales</taxon>
        <taxon>Lactobacillaceae</taxon>
        <taxon>Weissella</taxon>
    </lineage>
</organism>
<dbReference type="AlphaFoldDB" id="A0A075TTW7"/>
<dbReference type="InterPro" id="IPR000182">
    <property type="entry name" value="GNAT_dom"/>
</dbReference>
<name>A0A075TTW7_9LACO</name>
<dbReference type="PANTHER" id="PTHR43800">
    <property type="entry name" value="PEPTIDYL-LYSINE N-ACETYLTRANSFERASE YJAB"/>
    <property type="match status" value="1"/>
</dbReference>
<feature type="domain" description="N-acetyltransferase" evidence="3">
    <location>
        <begin position="1"/>
        <end position="143"/>
    </location>
</feature>
<reference evidence="5" key="2">
    <citation type="submission" date="2014-08" db="EMBL/GenBank/DDBJ databases">
        <title>Complete genome of Weissella ceti strain WS74 isolated from diseased rainbow trout in Brazil.</title>
        <authorList>
            <person name="Figueiredo H.C.P."/>
            <person name="Leal C.A.G."/>
            <person name="Pereira F.L."/>
            <person name="Soares S.C."/>
            <person name="Dorella F.A."/>
            <person name="Carvalho A.F."/>
            <person name="Azevedo V.A.C."/>
        </authorList>
    </citation>
    <scope>NUCLEOTIDE SEQUENCE [LARGE SCALE GENOMIC DNA]</scope>
    <source>
        <strain evidence="5">WS74</strain>
    </source>
</reference>
<dbReference type="Pfam" id="PF13508">
    <property type="entry name" value="Acetyltransf_7"/>
    <property type="match status" value="1"/>
</dbReference>
<dbReference type="KEGG" id="wci:WS105_0015"/>
<evidence type="ECO:0000313" key="5">
    <source>
        <dbReference type="Proteomes" id="UP000029079"/>
    </source>
</evidence>
<dbReference type="PROSITE" id="PS51186">
    <property type="entry name" value="GNAT"/>
    <property type="match status" value="1"/>
</dbReference>
<keyword evidence="2" id="KW-0012">Acyltransferase</keyword>
<accession>A0A075TTW7</accession>
<dbReference type="STRING" id="759620.WS105_0015"/>
<dbReference type="PANTHER" id="PTHR43800:SF1">
    <property type="entry name" value="PEPTIDYL-LYSINE N-ACETYLTRANSFERASE YJAB"/>
    <property type="match status" value="1"/>
</dbReference>
<evidence type="ECO:0000256" key="2">
    <source>
        <dbReference type="ARBA" id="ARBA00023315"/>
    </source>
</evidence>
<keyword evidence="5" id="KW-1185">Reference proteome</keyword>
<dbReference type="CDD" id="cd04301">
    <property type="entry name" value="NAT_SF"/>
    <property type="match status" value="1"/>
</dbReference>
<keyword evidence="1 4" id="KW-0808">Transferase</keyword>
<evidence type="ECO:0000256" key="1">
    <source>
        <dbReference type="ARBA" id="ARBA00022679"/>
    </source>
</evidence>
<proteinExistence type="predicted"/>
<dbReference type="InterPro" id="IPR016181">
    <property type="entry name" value="Acyl_CoA_acyltransferase"/>
</dbReference>
<dbReference type="EMBL" id="CP009223">
    <property type="protein sequence ID" value="AIM62266.1"/>
    <property type="molecule type" value="Genomic_DNA"/>
</dbReference>
<dbReference type="PATRIC" id="fig|759620.7.peg.14"/>
<dbReference type="SUPFAM" id="SSF55729">
    <property type="entry name" value="Acyl-CoA N-acyltransferases (Nat)"/>
    <property type="match status" value="1"/>
</dbReference>
<sequence>MITLVDWSDEQQRERVLALWLQTNTVTHDFIPSEYWQKMYPMVSDLMADATIYVYWQDNQIIGFIGLMETYIAGIFVDSKHQNQGVGYQLIQYVQNKTAVLDLSVYALNEPAWRFYERQGFKIVSENLDDAVGEIEYQMHWAR</sequence>
<gene>
    <name evidence="4" type="ORF">WS74_0014</name>
</gene>
<protein>
    <submittedName>
        <fullName evidence="4">Acetyltransferase, GNAT family</fullName>
    </submittedName>
</protein>